<dbReference type="Ensembl" id="ENSGACT00000056720.1">
    <property type="protein sequence ID" value="ENSGACP00000037273.1"/>
    <property type="gene ID" value="ENSGACG00000031876.1"/>
</dbReference>
<keyword evidence="3" id="KW-0964">Secreted</keyword>
<feature type="region of interest" description="Disordered" evidence="5">
    <location>
        <begin position="103"/>
        <end position="180"/>
    </location>
</feature>
<reference evidence="6 7" key="1">
    <citation type="journal article" date="2021" name="G3 (Bethesda)">
        <title>Improved contiguity of the threespine stickleback genome using long-read sequencing.</title>
        <authorList>
            <person name="Nath S."/>
            <person name="Shaw D.E."/>
            <person name="White M.A."/>
        </authorList>
    </citation>
    <scope>NUCLEOTIDE SEQUENCE [LARGE SCALE GENOMIC DNA]</scope>
    <source>
        <strain evidence="6 7">Lake Benthic</strain>
    </source>
</reference>
<dbReference type="GO" id="GO:0005125">
    <property type="term" value="F:cytokine activity"/>
    <property type="evidence" value="ECO:0007669"/>
    <property type="project" value="InterPro"/>
</dbReference>
<dbReference type="Proteomes" id="UP000007635">
    <property type="component" value="Chromosome XVI"/>
</dbReference>
<evidence type="ECO:0000256" key="4">
    <source>
        <dbReference type="ARBA" id="ARBA00022729"/>
    </source>
</evidence>
<comment type="subcellular location">
    <subcellularLocation>
        <location evidence="1">Secreted</location>
    </subcellularLocation>
</comment>
<feature type="region of interest" description="Disordered" evidence="5">
    <location>
        <begin position="1"/>
        <end position="25"/>
    </location>
</feature>
<accession>A0AAQ4PFL8</accession>
<keyword evidence="4" id="KW-0732">Signal</keyword>
<evidence type="ECO:0000313" key="6">
    <source>
        <dbReference type="Ensembl" id="ENSGACP00000037273.1"/>
    </source>
</evidence>
<evidence type="ECO:0000256" key="1">
    <source>
        <dbReference type="ARBA" id="ARBA00004613"/>
    </source>
</evidence>
<evidence type="ECO:0000313" key="7">
    <source>
        <dbReference type="Proteomes" id="UP000007635"/>
    </source>
</evidence>
<dbReference type="InterPro" id="IPR029034">
    <property type="entry name" value="Cystine-knot_cytokine"/>
</dbReference>
<gene>
    <name evidence="6" type="primary">IL17D</name>
</gene>
<dbReference type="AlphaFoldDB" id="A0AAQ4PFL8"/>
<organism evidence="6 7">
    <name type="scientific">Gasterosteus aculeatus aculeatus</name>
    <name type="common">three-spined stickleback</name>
    <dbReference type="NCBI Taxonomy" id="481459"/>
    <lineage>
        <taxon>Eukaryota</taxon>
        <taxon>Metazoa</taxon>
        <taxon>Chordata</taxon>
        <taxon>Craniata</taxon>
        <taxon>Vertebrata</taxon>
        <taxon>Euteleostomi</taxon>
        <taxon>Actinopterygii</taxon>
        <taxon>Neopterygii</taxon>
        <taxon>Teleostei</taxon>
        <taxon>Neoteleostei</taxon>
        <taxon>Acanthomorphata</taxon>
        <taxon>Eupercaria</taxon>
        <taxon>Perciformes</taxon>
        <taxon>Cottioidei</taxon>
        <taxon>Gasterosteales</taxon>
        <taxon>Gasterosteidae</taxon>
        <taxon>Gasterosteus</taxon>
    </lineage>
</organism>
<dbReference type="GeneTree" id="ENSGT00940000161739"/>
<evidence type="ECO:0000256" key="2">
    <source>
        <dbReference type="ARBA" id="ARBA00007236"/>
    </source>
</evidence>
<comment type="similarity">
    <text evidence="2">Belongs to the IL-17 family.</text>
</comment>
<dbReference type="InterPro" id="IPR010345">
    <property type="entry name" value="IL-17_fam"/>
</dbReference>
<proteinExistence type="inferred from homology"/>
<reference evidence="6" key="3">
    <citation type="submission" date="2025-09" db="UniProtKB">
        <authorList>
            <consortium name="Ensembl"/>
        </authorList>
    </citation>
    <scope>IDENTIFICATION</scope>
</reference>
<protein>
    <submittedName>
        <fullName evidence="6">Interleukin 17D</fullName>
    </submittedName>
</protein>
<dbReference type="Pfam" id="PF06083">
    <property type="entry name" value="IL17"/>
    <property type="match status" value="1"/>
</dbReference>
<feature type="region of interest" description="Disordered" evidence="5">
    <location>
        <begin position="266"/>
        <end position="288"/>
    </location>
</feature>
<keyword evidence="7" id="KW-1185">Reference proteome</keyword>
<evidence type="ECO:0000256" key="5">
    <source>
        <dbReference type="SAM" id="MobiDB-lite"/>
    </source>
</evidence>
<name>A0AAQ4PFL8_GASAC</name>
<dbReference type="GO" id="GO:0005576">
    <property type="term" value="C:extracellular region"/>
    <property type="evidence" value="ECO:0007669"/>
    <property type="project" value="UniProtKB-SubCell"/>
</dbReference>
<dbReference type="SUPFAM" id="SSF57501">
    <property type="entry name" value="Cystine-knot cytokines"/>
    <property type="match status" value="1"/>
</dbReference>
<reference evidence="6" key="2">
    <citation type="submission" date="2025-08" db="UniProtKB">
        <authorList>
            <consortium name="Ensembl"/>
        </authorList>
    </citation>
    <scope>IDENTIFICATION</scope>
</reference>
<evidence type="ECO:0000256" key="3">
    <source>
        <dbReference type="ARBA" id="ARBA00022525"/>
    </source>
</evidence>
<dbReference type="Gene3D" id="2.10.90.10">
    <property type="entry name" value="Cystine-knot cytokines"/>
    <property type="match status" value="1"/>
</dbReference>
<sequence>SLGSEGRGRWGGSRKTPPLSSQASSSLLVHHSEVISSPGRSSRVSVACALRASYRGQRSEPEEVTCALIVRCLFFFLCINAFPRDDASDPRLPAAAAAAAARRGVRGAPRAEEGAPRPRLPGPAGGDPGADVRAALGGSDERVPSRAAAGAAGQTQPDVPEPRALPGRRRQPPPGQPAQRVAVGLQDILRRGPVPALTSPEAYCLCRGCLLGPLGGESDLYRSTPVYAPSVLLRRAGSCAGGRHAYTELYVSIAVGCTCVPRLEKERGAPGGGARANAGRLVPAGKRT</sequence>